<evidence type="ECO:0000259" key="6">
    <source>
        <dbReference type="PROSITE" id="PS50009"/>
    </source>
</evidence>
<dbReference type="EMBL" id="SRMA01026244">
    <property type="protein sequence ID" value="TRY86202.1"/>
    <property type="molecule type" value="Genomic_DNA"/>
</dbReference>
<dbReference type="InterPro" id="IPR000980">
    <property type="entry name" value="SH2"/>
</dbReference>
<gene>
    <name evidence="7" type="ORF">DNTS_030240</name>
</gene>
<feature type="region of interest" description="Disordered" evidence="4">
    <location>
        <begin position="182"/>
        <end position="264"/>
    </location>
</feature>
<dbReference type="PANTHER" id="PTHR14247:SF11">
    <property type="entry name" value="SH2 DOMAIN-CONTAINING PROTEIN 3A"/>
    <property type="match status" value="1"/>
</dbReference>
<keyword evidence="2" id="KW-0344">Guanine-nucleotide releasing factor</keyword>
<dbReference type="PROSITE" id="PS50009">
    <property type="entry name" value="RASGEF_CAT"/>
    <property type="match status" value="1"/>
</dbReference>
<dbReference type="STRING" id="623744.A0A553Q8E7"/>
<dbReference type="PANTHER" id="PTHR14247">
    <property type="entry name" value="BREAST CANCER ANTI-ESTROGEN RESISTANCE PROTEIN 3 HOMOLOG-LIKE PROTEIN"/>
    <property type="match status" value="1"/>
</dbReference>
<dbReference type="Pfam" id="PF00017">
    <property type="entry name" value="SH2"/>
    <property type="match status" value="1"/>
</dbReference>
<dbReference type="InterPro" id="IPR036860">
    <property type="entry name" value="SH2_dom_sf"/>
</dbReference>
<evidence type="ECO:0000256" key="2">
    <source>
        <dbReference type="PROSITE-ProRule" id="PRU00168"/>
    </source>
</evidence>
<dbReference type="InterPro" id="IPR001895">
    <property type="entry name" value="RASGEF_cat_dom"/>
</dbReference>
<feature type="domain" description="Ras-GEF" evidence="6">
    <location>
        <begin position="436"/>
        <end position="698"/>
    </location>
</feature>
<dbReference type="InterPro" id="IPR044102">
    <property type="entry name" value="SH2_SHEP1/BCAR3/NSP1"/>
</dbReference>
<protein>
    <recommendedName>
        <fullName evidence="9">SH2 domain-containing protein</fullName>
    </recommendedName>
</protein>
<feature type="compositionally biased region" description="Polar residues" evidence="4">
    <location>
        <begin position="231"/>
        <end position="257"/>
    </location>
</feature>
<dbReference type="Gene3D" id="3.30.505.10">
    <property type="entry name" value="SH2 domain"/>
    <property type="match status" value="1"/>
</dbReference>
<dbReference type="GO" id="GO:0005085">
    <property type="term" value="F:guanyl-nucleotide exchange factor activity"/>
    <property type="evidence" value="ECO:0007669"/>
    <property type="project" value="UniProtKB-KW"/>
</dbReference>
<evidence type="ECO:0000256" key="3">
    <source>
        <dbReference type="PROSITE-ProRule" id="PRU00191"/>
    </source>
</evidence>
<evidence type="ECO:0000256" key="1">
    <source>
        <dbReference type="ARBA" id="ARBA00022999"/>
    </source>
</evidence>
<comment type="caution">
    <text evidence="7">The sequence shown here is derived from an EMBL/GenBank/DDBJ whole genome shotgun (WGS) entry which is preliminary data.</text>
</comment>
<keyword evidence="8" id="KW-1185">Reference proteome</keyword>
<organism evidence="7 8">
    <name type="scientific">Danionella cerebrum</name>
    <dbReference type="NCBI Taxonomy" id="2873325"/>
    <lineage>
        <taxon>Eukaryota</taxon>
        <taxon>Metazoa</taxon>
        <taxon>Chordata</taxon>
        <taxon>Craniata</taxon>
        <taxon>Vertebrata</taxon>
        <taxon>Euteleostomi</taxon>
        <taxon>Actinopterygii</taxon>
        <taxon>Neopterygii</taxon>
        <taxon>Teleostei</taxon>
        <taxon>Ostariophysi</taxon>
        <taxon>Cypriniformes</taxon>
        <taxon>Danionidae</taxon>
        <taxon>Danioninae</taxon>
        <taxon>Danionella</taxon>
    </lineage>
</organism>
<dbReference type="PROSITE" id="PS50001">
    <property type="entry name" value="SH2"/>
    <property type="match status" value="1"/>
</dbReference>
<dbReference type="InterPro" id="IPR023578">
    <property type="entry name" value="Ras_GEF_dom_sf"/>
</dbReference>
<feature type="compositionally biased region" description="Polar residues" evidence="4">
    <location>
        <begin position="205"/>
        <end position="223"/>
    </location>
</feature>
<dbReference type="Pfam" id="PF00617">
    <property type="entry name" value="RasGEF"/>
    <property type="match status" value="1"/>
</dbReference>
<dbReference type="SUPFAM" id="SSF48366">
    <property type="entry name" value="Ras GEF"/>
    <property type="match status" value="1"/>
</dbReference>
<keyword evidence="1 3" id="KW-0727">SH2 domain</keyword>
<dbReference type="OrthoDB" id="2412973at2759"/>
<dbReference type="InterPro" id="IPR051853">
    <property type="entry name" value="SH2-Ras-GEF_adapter"/>
</dbReference>
<reference evidence="7 8" key="1">
    <citation type="journal article" date="2019" name="Sci. Data">
        <title>Hybrid genome assembly and annotation of Danionella translucida.</title>
        <authorList>
            <person name="Kadobianskyi M."/>
            <person name="Schulze L."/>
            <person name="Schuelke M."/>
            <person name="Judkewitz B."/>
        </authorList>
    </citation>
    <scope>NUCLEOTIDE SEQUENCE [LARGE SCALE GENOMIC DNA]</scope>
    <source>
        <strain evidence="7 8">Bolton</strain>
    </source>
</reference>
<dbReference type="FunFam" id="3.30.505.10:FF:000013">
    <property type="entry name" value="SH2 domain-containing protein 3C isoform X1"/>
    <property type="match status" value="1"/>
</dbReference>
<dbReference type="GO" id="GO:0007264">
    <property type="term" value="P:small GTPase-mediated signal transduction"/>
    <property type="evidence" value="ECO:0007669"/>
    <property type="project" value="InterPro"/>
</dbReference>
<evidence type="ECO:0000313" key="8">
    <source>
        <dbReference type="Proteomes" id="UP000316079"/>
    </source>
</evidence>
<sequence length="703" mass="77661">MPNSRDHNMKTVVFFSKTPLTVCSPIFQQEEEECDCLHLSGQKDMDALKKELEEELKLSTEDLRSHAWFHGPINREGAEELLCRDGDFLVRDSGSSAGDYVLSCMWKNSPMHFKIIRVVLRQKQGYSRELFQFENDQFGNVPALIHFHVGGRVPISHSTGAVIFQPITRTLPIRVIKERQAARSSPAHLSRGQSKRRSLSSSQKDTLQVSASGLLRSGSQPANLETVGRPSLQSAKSDSNIRSGAPLSCQSQDSSHAPISPVFRTGSEPLLTPAASCLARSGGAGALGISPLCSSDGQLHSRAPAKPLRISVLFASSPSGPDPDPGDLYGELVPQVPVALLPRGHAARLRAQEKWTSRARITETSFGFLEAQQLQPPAKESHMLEDHRDWCFERPLTETASSFRLDEFNSLLLPENNRPLDQSVLKRVKELLTRSEPRSTALHMLSVDCQVARVTGVTAEQKRSMGVETGLELLTLPHGGQLRQDLMERHHVLALGVAVDLLGCTGTVCQRAAVLHRIILLAQELRNTTHDLFAFSAVMKALEMPEVTRLEMTWRTLRRNHTESAVSFEKSLKPFMKALNEGDDSVVSGPLSLPHLLPLLKLMEGEDAVESTERGCALLFSLLQSARNAALHANDCSLHAHSLLSAGWEPIPELLEVFQTEFGLRLFWGHMGARANRSERYSKFERILALLSEKLEPDAGSEV</sequence>
<dbReference type="SUPFAM" id="SSF55550">
    <property type="entry name" value="SH2 domain"/>
    <property type="match status" value="1"/>
</dbReference>
<feature type="domain" description="SH2" evidence="5">
    <location>
        <begin position="68"/>
        <end position="167"/>
    </location>
</feature>
<evidence type="ECO:0000259" key="5">
    <source>
        <dbReference type="PROSITE" id="PS50001"/>
    </source>
</evidence>
<evidence type="ECO:0000256" key="4">
    <source>
        <dbReference type="SAM" id="MobiDB-lite"/>
    </source>
</evidence>
<accession>A0A553Q8E7</accession>
<evidence type="ECO:0008006" key="9">
    <source>
        <dbReference type="Google" id="ProtNLM"/>
    </source>
</evidence>
<dbReference type="AlphaFoldDB" id="A0A553Q8E7"/>
<evidence type="ECO:0000313" key="7">
    <source>
        <dbReference type="EMBL" id="TRY86202.1"/>
    </source>
</evidence>
<dbReference type="CDD" id="cd10337">
    <property type="entry name" value="SH2_BCAR3"/>
    <property type="match status" value="1"/>
</dbReference>
<proteinExistence type="predicted"/>
<dbReference type="Gene3D" id="1.10.840.10">
    <property type="entry name" value="Ras guanine-nucleotide exchange factors catalytic domain"/>
    <property type="match status" value="1"/>
</dbReference>
<dbReference type="GO" id="GO:0001784">
    <property type="term" value="F:phosphotyrosine residue binding"/>
    <property type="evidence" value="ECO:0007669"/>
    <property type="project" value="InterPro"/>
</dbReference>
<dbReference type="SMART" id="SM00147">
    <property type="entry name" value="RasGEF"/>
    <property type="match status" value="1"/>
</dbReference>
<dbReference type="SMART" id="SM00252">
    <property type="entry name" value="SH2"/>
    <property type="match status" value="1"/>
</dbReference>
<dbReference type="InterPro" id="IPR036964">
    <property type="entry name" value="RASGEF_cat_dom_sf"/>
</dbReference>
<name>A0A553Q8E7_9TELE</name>
<dbReference type="Proteomes" id="UP000316079">
    <property type="component" value="Unassembled WGS sequence"/>
</dbReference>